<gene>
    <name evidence="1" type="ORF">MLD38_031471</name>
</gene>
<organism evidence="1 2">
    <name type="scientific">Melastoma candidum</name>
    <dbReference type="NCBI Taxonomy" id="119954"/>
    <lineage>
        <taxon>Eukaryota</taxon>
        <taxon>Viridiplantae</taxon>
        <taxon>Streptophyta</taxon>
        <taxon>Embryophyta</taxon>
        <taxon>Tracheophyta</taxon>
        <taxon>Spermatophyta</taxon>
        <taxon>Magnoliopsida</taxon>
        <taxon>eudicotyledons</taxon>
        <taxon>Gunneridae</taxon>
        <taxon>Pentapetalae</taxon>
        <taxon>rosids</taxon>
        <taxon>malvids</taxon>
        <taxon>Myrtales</taxon>
        <taxon>Melastomataceae</taxon>
        <taxon>Melastomatoideae</taxon>
        <taxon>Melastomateae</taxon>
        <taxon>Melastoma</taxon>
    </lineage>
</organism>
<accession>A0ACB9MP74</accession>
<keyword evidence="2" id="KW-1185">Reference proteome</keyword>
<dbReference type="EMBL" id="CM042888">
    <property type="protein sequence ID" value="KAI4326128.1"/>
    <property type="molecule type" value="Genomic_DNA"/>
</dbReference>
<comment type="caution">
    <text evidence="1">The sequence shown here is derived from an EMBL/GenBank/DDBJ whole genome shotgun (WGS) entry which is preliminary data.</text>
</comment>
<proteinExistence type="predicted"/>
<sequence length="309" mass="33858">MASSNSPCAACKFLRRKCTPECMFAPYFPADQPQKFANVHKVFGASNVQKLLAELPVNHREDAVNSLAYEAETRRRDPVYGCVGLISILQQRLKILQCELQSAHKELALYQGMAMQTQQTMGVPGFPVAQPVPGGILPLSLNQPPSSMEDQNKMAQIMGIPTTGGSLAIREPGRQNNNDTTQQLFNPEQLITAAAAVTREQQEMIRALEVQQQQHRHDVRFDVGKGSSSGVGVIGFTPNNATPQVVSPCPLLGNFDGGFSHHHFQNQLSLQPQQVLALKEHQMQEQEPPEEHPQGLNGKGEGEPHETSG</sequence>
<evidence type="ECO:0000313" key="1">
    <source>
        <dbReference type="EMBL" id="KAI4326128.1"/>
    </source>
</evidence>
<protein>
    <submittedName>
        <fullName evidence="1">Uncharacterized protein</fullName>
    </submittedName>
</protein>
<dbReference type="Proteomes" id="UP001057402">
    <property type="component" value="Chromosome 9"/>
</dbReference>
<reference evidence="2" key="1">
    <citation type="journal article" date="2023" name="Front. Plant Sci.">
        <title>Chromosomal-level genome assembly of Melastoma candidum provides insights into trichome evolution.</title>
        <authorList>
            <person name="Zhong Y."/>
            <person name="Wu W."/>
            <person name="Sun C."/>
            <person name="Zou P."/>
            <person name="Liu Y."/>
            <person name="Dai S."/>
            <person name="Zhou R."/>
        </authorList>
    </citation>
    <scope>NUCLEOTIDE SEQUENCE [LARGE SCALE GENOMIC DNA]</scope>
</reference>
<evidence type="ECO:0000313" key="2">
    <source>
        <dbReference type="Proteomes" id="UP001057402"/>
    </source>
</evidence>
<name>A0ACB9MP74_9MYRT</name>